<dbReference type="PANTHER" id="PTHR10961:SF7">
    <property type="entry name" value="FAD DEPENDENT OXIDOREDUCTASE DOMAIN-CONTAINING PROTEIN"/>
    <property type="match status" value="1"/>
</dbReference>
<evidence type="ECO:0000256" key="2">
    <source>
        <dbReference type="ARBA" id="ARBA00022630"/>
    </source>
</evidence>
<comment type="caution">
    <text evidence="6">The sequence shown here is derived from an EMBL/GenBank/DDBJ whole genome shotgun (WGS) entry which is preliminary data.</text>
</comment>
<evidence type="ECO:0000256" key="1">
    <source>
        <dbReference type="ARBA" id="ARBA00001974"/>
    </source>
</evidence>
<dbReference type="InterPro" id="IPR036188">
    <property type="entry name" value="FAD/NAD-bd_sf"/>
</dbReference>
<dbReference type="SUPFAM" id="SSF51905">
    <property type="entry name" value="FAD/NAD(P)-binding domain"/>
    <property type="match status" value="1"/>
</dbReference>
<dbReference type="Gene3D" id="3.30.9.10">
    <property type="entry name" value="D-Amino Acid Oxidase, subunit A, domain 2"/>
    <property type="match status" value="1"/>
</dbReference>
<dbReference type="Gene3D" id="3.50.50.60">
    <property type="entry name" value="FAD/NAD(P)-binding domain"/>
    <property type="match status" value="1"/>
</dbReference>
<dbReference type="SUPFAM" id="SSF54373">
    <property type="entry name" value="FAD-linked reductases, C-terminal domain"/>
    <property type="match status" value="1"/>
</dbReference>
<reference evidence="7" key="1">
    <citation type="journal article" date="2021" name="ISME J.">
        <title>Evolutionary origin and ecological implication of a unique nif island in free-living Bradyrhizobium lineages.</title>
        <authorList>
            <person name="Tao J."/>
        </authorList>
    </citation>
    <scope>NUCLEOTIDE SEQUENCE [LARGE SCALE GENOMIC DNA]</scope>
    <source>
        <strain evidence="7">SZCCT0434</strain>
    </source>
</reference>
<keyword evidence="2" id="KW-0285">Flavoprotein</keyword>
<evidence type="ECO:0000313" key="7">
    <source>
        <dbReference type="Proteomes" id="UP001315278"/>
    </source>
</evidence>
<sequence>MRKCDVAVIGLGLMGSAALDALLDSGVDALGFDPVGPGSNRGSSHGSCRIFRRFNFENSNYTALSDEAHAGWMRLQNDHGKTILTPTPVLEAGLPGSRMVAASRAATIGKGLPDPVLTPAEANRRFPAFDLPDGWDVVVQDGGAILRTEVVMEIMRARAGDRVITEAAQFEPRQDGVSIRTANDAFFAERAILALGPWLGRALPKLGSLLRITRQAVGWFRPARPASVEFGRLPIFILERGPNDVVYGFPNFESRGVKAAPHNHGPAVGPDDWDPPATDRELGPVSEALATLVPGAAGPIVDRDVCLYTNTPAADRRPDQGEEFIIDRWPDTRLVVCSACSGHGAKFAPAIGQRLARLATDPTFEAEPFFRLSRYSAF</sequence>
<dbReference type="InterPro" id="IPR006076">
    <property type="entry name" value="FAD-dep_OxRdtase"/>
</dbReference>
<keyword evidence="3" id="KW-0274">FAD</keyword>
<comment type="cofactor">
    <cofactor evidence="1">
        <name>FAD</name>
        <dbReference type="ChEBI" id="CHEBI:57692"/>
    </cofactor>
</comment>
<protein>
    <submittedName>
        <fullName evidence="6">FAD-dependent oxidoreductase</fullName>
    </submittedName>
</protein>
<evidence type="ECO:0000313" key="6">
    <source>
        <dbReference type="EMBL" id="MBR0797943.1"/>
    </source>
</evidence>
<proteinExistence type="predicted"/>
<name>A0ABS5FMA8_9BRAD</name>
<accession>A0ABS5FMA8</accession>
<evidence type="ECO:0000256" key="4">
    <source>
        <dbReference type="ARBA" id="ARBA00023002"/>
    </source>
</evidence>
<dbReference type="InterPro" id="IPR045170">
    <property type="entry name" value="MTOX"/>
</dbReference>
<feature type="domain" description="FAD dependent oxidoreductase" evidence="5">
    <location>
        <begin position="5"/>
        <end position="358"/>
    </location>
</feature>
<dbReference type="Proteomes" id="UP001315278">
    <property type="component" value="Unassembled WGS sequence"/>
</dbReference>
<keyword evidence="7" id="KW-1185">Reference proteome</keyword>
<dbReference type="EMBL" id="JAFCJH010000022">
    <property type="protein sequence ID" value="MBR0797943.1"/>
    <property type="molecule type" value="Genomic_DNA"/>
</dbReference>
<gene>
    <name evidence="6" type="ORF">JQ615_21370</name>
</gene>
<evidence type="ECO:0000259" key="5">
    <source>
        <dbReference type="Pfam" id="PF01266"/>
    </source>
</evidence>
<evidence type="ECO:0000256" key="3">
    <source>
        <dbReference type="ARBA" id="ARBA00022827"/>
    </source>
</evidence>
<dbReference type="PANTHER" id="PTHR10961">
    <property type="entry name" value="PEROXISOMAL SARCOSINE OXIDASE"/>
    <property type="match status" value="1"/>
</dbReference>
<dbReference type="RefSeq" id="WP_212493499.1">
    <property type="nucleotide sequence ID" value="NZ_JAFCJH010000022.1"/>
</dbReference>
<organism evidence="6 7">
    <name type="scientific">Bradyrhizobium jicamae</name>
    <dbReference type="NCBI Taxonomy" id="280332"/>
    <lineage>
        <taxon>Bacteria</taxon>
        <taxon>Pseudomonadati</taxon>
        <taxon>Pseudomonadota</taxon>
        <taxon>Alphaproteobacteria</taxon>
        <taxon>Hyphomicrobiales</taxon>
        <taxon>Nitrobacteraceae</taxon>
        <taxon>Bradyrhizobium</taxon>
    </lineage>
</organism>
<dbReference type="Pfam" id="PF01266">
    <property type="entry name" value="DAO"/>
    <property type="match status" value="1"/>
</dbReference>
<keyword evidence="4" id="KW-0560">Oxidoreductase</keyword>